<evidence type="ECO:0000256" key="1">
    <source>
        <dbReference type="SAM" id="Phobius"/>
    </source>
</evidence>
<protein>
    <submittedName>
        <fullName evidence="2">Uncharacterized protein</fullName>
    </submittedName>
</protein>
<gene>
    <name evidence="2" type="ORF">GMPD_04370</name>
</gene>
<evidence type="ECO:0000313" key="2">
    <source>
        <dbReference type="EMBL" id="GFO62518.1"/>
    </source>
</evidence>
<dbReference type="RefSeq" id="WP_183344609.1">
    <property type="nucleotide sequence ID" value="NZ_BLXY01000001.1"/>
</dbReference>
<proteinExistence type="predicted"/>
<keyword evidence="1" id="KW-1133">Transmembrane helix</keyword>
<dbReference type="EMBL" id="BLXY01000001">
    <property type="protein sequence ID" value="GFO62518.1"/>
    <property type="molecule type" value="Genomic_DNA"/>
</dbReference>
<accession>A0A6V8MQZ9</accession>
<feature type="transmembrane region" description="Helical" evidence="1">
    <location>
        <begin position="44"/>
        <end position="65"/>
    </location>
</feature>
<organism evidence="2 3">
    <name type="scientific">Geomonas paludis</name>
    <dbReference type="NCBI Taxonomy" id="2740185"/>
    <lineage>
        <taxon>Bacteria</taxon>
        <taxon>Pseudomonadati</taxon>
        <taxon>Thermodesulfobacteriota</taxon>
        <taxon>Desulfuromonadia</taxon>
        <taxon>Geobacterales</taxon>
        <taxon>Geobacteraceae</taxon>
        <taxon>Geomonas</taxon>
    </lineage>
</organism>
<sequence length="205" mass="23966">MPSLSQEEKDKIKAECEYRFLIKKEIISKKTFFRKLSNFCSHPFIITIIGGFVLAVLGVVMNYNIQLQETRRQPLSIAVSEIDKDLNLLYNMRYFRLKITGNKDGRKEPDSLKRSTRELKEAFAEVVNEMAKGHKGIASLFAIQTVFNDPDTQKIARLLIKEWRQLEENDFQSKAELLKHVHKMEDQKNDLALKMGEEIRHFTLF</sequence>
<evidence type="ECO:0000313" key="3">
    <source>
        <dbReference type="Proteomes" id="UP000568888"/>
    </source>
</evidence>
<dbReference type="AlphaFoldDB" id="A0A6V8MQZ9"/>
<keyword evidence="1" id="KW-0472">Membrane</keyword>
<keyword evidence="1" id="KW-0812">Transmembrane</keyword>
<comment type="caution">
    <text evidence="2">The sequence shown here is derived from an EMBL/GenBank/DDBJ whole genome shotgun (WGS) entry which is preliminary data.</text>
</comment>
<reference evidence="3" key="1">
    <citation type="submission" date="2020-06" db="EMBL/GenBank/DDBJ databases">
        <title>Draft genomic sequecing of Geomonas sp. Red736.</title>
        <authorList>
            <person name="Itoh H."/>
            <person name="Xu Z.X."/>
            <person name="Ushijima N."/>
            <person name="Masuda Y."/>
            <person name="Shiratori Y."/>
            <person name="Senoo K."/>
        </authorList>
    </citation>
    <scope>NUCLEOTIDE SEQUENCE [LARGE SCALE GENOMIC DNA]</scope>
    <source>
        <strain evidence="3">Red736</strain>
    </source>
</reference>
<name>A0A6V8MQZ9_9BACT</name>
<dbReference type="Proteomes" id="UP000568888">
    <property type="component" value="Unassembled WGS sequence"/>
</dbReference>